<dbReference type="EMBL" id="BLLK01000046">
    <property type="protein sequence ID" value="GFH53074.1"/>
    <property type="molecule type" value="Genomic_DNA"/>
</dbReference>
<dbReference type="PROSITE" id="PS51354">
    <property type="entry name" value="GLUTAREDOXIN_2"/>
    <property type="match status" value="1"/>
</dbReference>
<sequence length="139" mass="15435">MENFLFSLILLVLVYFSAAASEVLSTNGTPVAKFVADNLAQYDVMIFSKSFCPYCRETKGTFKRLLGELGFGDDITFNVIELDTLPENDGPLIQNELYEITGQSTVPNVFIRGQHIGGNSDVQSLLQNNELTTMIHAYN</sequence>
<organism evidence="3 4">
    <name type="scientific">Chaetoceros tenuissimus</name>
    <dbReference type="NCBI Taxonomy" id="426638"/>
    <lineage>
        <taxon>Eukaryota</taxon>
        <taxon>Sar</taxon>
        <taxon>Stramenopiles</taxon>
        <taxon>Ochrophyta</taxon>
        <taxon>Bacillariophyta</taxon>
        <taxon>Coscinodiscophyceae</taxon>
        <taxon>Chaetocerotophycidae</taxon>
        <taxon>Chaetocerotales</taxon>
        <taxon>Chaetocerotaceae</taxon>
        <taxon>Chaetoceros</taxon>
    </lineage>
</organism>
<dbReference type="CDD" id="cd03419">
    <property type="entry name" value="GRX_GRXh_1_2_like"/>
    <property type="match status" value="1"/>
</dbReference>
<dbReference type="InterPro" id="IPR002109">
    <property type="entry name" value="Glutaredoxin"/>
</dbReference>
<dbReference type="InterPro" id="IPR036249">
    <property type="entry name" value="Thioredoxin-like_sf"/>
</dbReference>
<feature type="signal peptide" evidence="1">
    <location>
        <begin position="1"/>
        <end position="19"/>
    </location>
</feature>
<gene>
    <name evidence="3" type="ORF">CTEN210_09550</name>
</gene>
<accession>A0AAD3H7R8</accession>
<protein>
    <submittedName>
        <fullName evidence="3">Thioredoxin-like fold protein</fullName>
    </submittedName>
</protein>
<dbReference type="Pfam" id="PF00462">
    <property type="entry name" value="Glutaredoxin"/>
    <property type="match status" value="1"/>
</dbReference>
<dbReference type="GO" id="GO:0015038">
    <property type="term" value="F:glutathione disulfide oxidoreductase activity"/>
    <property type="evidence" value="ECO:0007669"/>
    <property type="project" value="TreeGrafter"/>
</dbReference>
<dbReference type="GO" id="GO:0034599">
    <property type="term" value="P:cellular response to oxidative stress"/>
    <property type="evidence" value="ECO:0007669"/>
    <property type="project" value="TreeGrafter"/>
</dbReference>
<evidence type="ECO:0000313" key="3">
    <source>
        <dbReference type="EMBL" id="GFH53074.1"/>
    </source>
</evidence>
<name>A0AAD3H7R8_9STRA</name>
<evidence type="ECO:0000259" key="2">
    <source>
        <dbReference type="Pfam" id="PF00462"/>
    </source>
</evidence>
<proteinExistence type="predicted"/>
<dbReference type="SUPFAM" id="SSF52833">
    <property type="entry name" value="Thioredoxin-like"/>
    <property type="match status" value="1"/>
</dbReference>
<feature type="chain" id="PRO_5041996773" evidence="1">
    <location>
        <begin position="20"/>
        <end position="139"/>
    </location>
</feature>
<dbReference type="PANTHER" id="PTHR45694">
    <property type="entry name" value="GLUTAREDOXIN 2"/>
    <property type="match status" value="1"/>
</dbReference>
<dbReference type="AlphaFoldDB" id="A0AAD3H7R8"/>
<dbReference type="GO" id="GO:0005737">
    <property type="term" value="C:cytoplasm"/>
    <property type="evidence" value="ECO:0007669"/>
    <property type="project" value="TreeGrafter"/>
</dbReference>
<comment type="caution">
    <text evidence="3">The sequence shown here is derived from an EMBL/GenBank/DDBJ whole genome shotgun (WGS) entry which is preliminary data.</text>
</comment>
<reference evidence="3 4" key="1">
    <citation type="journal article" date="2021" name="Sci. Rep.">
        <title>The genome of the diatom Chaetoceros tenuissimus carries an ancient integrated fragment of an extant virus.</title>
        <authorList>
            <person name="Hongo Y."/>
            <person name="Kimura K."/>
            <person name="Takaki Y."/>
            <person name="Yoshida Y."/>
            <person name="Baba S."/>
            <person name="Kobayashi G."/>
            <person name="Nagasaki K."/>
            <person name="Hano T."/>
            <person name="Tomaru Y."/>
        </authorList>
    </citation>
    <scope>NUCLEOTIDE SEQUENCE [LARGE SCALE GENOMIC DNA]</scope>
    <source>
        <strain evidence="3 4">NIES-3715</strain>
    </source>
</reference>
<evidence type="ECO:0000256" key="1">
    <source>
        <dbReference type="SAM" id="SignalP"/>
    </source>
</evidence>
<keyword evidence="1" id="KW-0732">Signal</keyword>
<dbReference type="Proteomes" id="UP001054902">
    <property type="component" value="Unassembled WGS sequence"/>
</dbReference>
<keyword evidence="4" id="KW-1185">Reference proteome</keyword>
<feature type="domain" description="Glutaredoxin" evidence="2">
    <location>
        <begin position="44"/>
        <end position="116"/>
    </location>
</feature>
<evidence type="ECO:0000313" key="4">
    <source>
        <dbReference type="Proteomes" id="UP001054902"/>
    </source>
</evidence>
<dbReference type="PANTHER" id="PTHR45694:SF18">
    <property type="entry name" value="GLUTAREDOXIN-1-RELATED"/>
    <property type="match status" value="1"/>
</dbReference>
<dbReference type="Gene3D" id="3.40.30.10">
    <property type="entry name" value="Glutaredoxin"/>
    <property type="match status" value="1"/>
</dbReference>